<gene>
    <name evidence="1" type="ORF">NDI38_25890</name>
</gene>
<comment type="caution">
    <text evidence="1">The sequence shown here is derived from an EMBL/GenBank/DDBJ whole genome shotgun (WGS) entry which is preliminary data.</text>
</comment>
<protein>
    <submittedName>
        <fullName evidence="1">Uncharacterized protein</fullName>
    </submittedName>
</protein>
<dbReference type="Proteomes" id="UP001476950">
    <property type="component" value="Unassembled WGS sequence"/>
</dbReference>
<name>A0ABV0KRE1_9CYAN</name>
<evidence type="ECO:0000313" key="2">
    <source>
        <dbReference type="Proteomes" id="UP001476950"/>
    </source>
</evidence>
<sequence length="131" mass="15084">MKDATDDGSKVEWLWNTRDGVTPFCVSNRAGNKMMQHVDWQIDRCLPNYQPYPGEHIFIDLTPERALQRATVKMEYWWEHPEHPMCTRFASKEAAINLFLNDFKIGEAPDVIETGTAQLVDSAKTGKALWN</sequence>
<dbReference type="RefSeq" id="WP_190448050.1">
    <property type="nucleotide sequence ID" value="NZ_JAMPLM010000044.1"/>
</dbReference>
<evidence type="ECO:0000313" key="1">
    <source>
        <dbReference type="EMBL" id="MEP1061808.1"/>
    </source>
</evidence>
<organism evidence="1 2">
    <name type="scientific">Stenomitos frigidus AS-A4</name>
    <dbReference type="NCBI Taxonomy" id="2933935"/>
    <lineage>
        <taxon>Bacteria</taxon>
        <taxon>Bacillati</taxon>
        <taxon>Cyanobacteriota</taxon>
        <taxon>Cyanophyceae</taxon>
        <taxon>Leptolyngbyales</taxon>
        <taxon>Leptolyngbyaceae</taxon>
        <taxon>Stenomitos</taxon>
    </lineage>
</organism>
<accession>A0ABV0KRE1</accession>
<dbReference type="EMBL" id="JAMPLM010000044">
    <property type="protein sequence ID" value="MEP1061808.1"/>
    <property type="molecule type" value="Genomic_DNA"/>
</dbReference>
<keyword evidence="2" id="KW-1185">Reference proteome</keyword>
<reference evidence="1 2" key="1">
    <citation type="submission" date="2022-04" db="EMBL/GenBank/DDBJ databases">
        <title>Positive selection, recombination, and allopatry shape intraspecific diversity of widespread and dominant cyanobacteria.</title>
        <authorList>
            <person name="Wei J."/>
            <person name="Shu W."/>
            <person name="Hu C."/>
        </authorList>
    </citation>
    <scope>NUCLEOTIDE SEQUENCE [LARGE SCALE GENOMIC DNA]</scope>
    <source>
        <strain evidence="1 2">AS-A4</strain>
    </source>
</reference>
<proteinExistence type="predicted"/>